<evidence type="ECO:0000259" key="5">
    <source>
        <dbReference type="SMART" id="SM00382"/>
    </source>
</evidence>
<dbReference type="AlphaFoldDB" id="A0A2V1IVD9"/>
<dbReference type="InterPro" id="IPR043504">
    <property type="entry name" value="Peptidase_S1_PA_chymotrypsin"/>
</dbReference>
<dbReference type="InterPro" id="IPR003593">
    <property type="entry name" value="AAA+_ATPase"/>
</dbReference>
<dbReference type="Gene3D" id="1.10.8.60">
    <property type="match status" value="1"/>
</dbReference>
<dbReference type="RefSeq" id="WP_107036847.1">
    <property type="nucleotide sequence ID" value="NZ_CP098825.1"/>
</dbReference>
<sequence>MCIDRLKALDINHRELFTAIYGMNGSSEVYITKDLRVHNLREALYLYLKEEGYTSLFYDDKAFSYEEEPLLEFFNFSSEKGDSNEPTRKKDFFIGKGPMSKSRNISNISNTSTPKSTEQSHHASIRIESSGNQRRFRVEQSEGFFKEIFAYSKRNPHKKLAVVFVTPTTLKFDDDQRRVILNLWNDLKTDYRRNKLAIKIISLYDFDSAKLFTQAFDSASDELLFLSPFKDLIKKDIGQDDDNTGKIVEGGRKDKTVFFLGDPFRDEIGNMLNRRRLMTKEGLPHLFGKIEWDFITLRLWQGMASGKSNLSLICDYLDCDNLDEMIERMDTVKAIDKLNSLEGIDNIREQFALYRQALAAHRRRSGSGRFRPHMALMGSPGTGKSTVARLFGDILREDGLLPKGHFVKVSCDELIGQYIGETRPKTRAVCEKARGGILFIDEAYGLMSGKNSHGDVNYGAEAIEVLIQFMEDNDDSLVILAGYTDEITDLINEGNKGFRRRFNELGFFEFKDYSPDVLYRIASKMIKVPTTENFHKSLKGIIRSKWAYRNKKFGNVGDMENLINQIVSHYTSLNTHEALDTAHLPNELRILVDESLIKDGSILAELNGILGQQEVKAEVSSIVNKLVADRIKLQLIDNYTPQLPKLNFLFTGNPGTGKTTVARIIGRVLEGLGVFPPSKGNIITEVSGNDLLPYTPADVKKLFEDNIGKVLFIDEAYQLRESPRVVADIVANVELLEYKNKLSVIMAGYPQDMCELMNVNAGLPRRFKEVPFSDYSNEDLYEILVRKVETAPNTIMDSEQCRIAGISYFASLQRGHSFGNAGEAENLLGILCANRDDRFIKGTPEQRNDRDFAQRIFPCDFPNYSDTVSHPSNSAQDVADISVGITESSFDGTIDCTAEDEQFGVTQGNDIYNSVGLLESEKGMGTAFIISVNNRYVITASHVVEGNSKFKFTLNFGDRLFQTNARLLWNNAEQDFAILQLDSIPEGAKYFVFDTATAREPATSIRIVAFPLGRQVSSKAVLTSGAISNYEENLTIRNEDGTQRRFNAIRTEAQATHGSSGGPVVLADSMKVIGVLHGGMNESGFFMNVASDISQIFNESNLRFLK</sequence>
<keyword evidence="2" id="KW-0547">Nucleotide-binding</keyword>
<feature type="region of interest" description="Disordered" evidence="4">
    <location>
        <begin position="79"/>
        <end position="134"/>
    </location>
</feature>
<dbReference type="Gene3D" id="2.40.10.10">
    <property type="entry name" value="Trypsin-like serine proteases"/>
    <property type="match status" value="2"/>
</dbReference>
<evidence type="ECO:0000256" key="3">
    <source>
        <dbReference type="ARBA" id="ARBA00022840"/>
    </source>
</evidence>
<dbReference type="Pfam" id="PF13365">
    <property type="entry name" value="Trypsin_2"/>
    <property type="match status" value="1"/>
</dbReference>
<reference evidence="7" key="1">
    <citation type="submission" date="2018-02" db="EMBL/GenBank/DDBJ databases">
        <authorList>
            <person name="Clavel T."/>
            <person name="Strowig T."/>
        </authorList>
    </citation>
    <scope>NUCLEOTIDE SEQUENCE [LARGE SCALE GENOMIC DNA]</scope>
    <source>
        <strain evidence="7">DSM 100764</strain>
    </source>
</reference>
<dbReference type="FunFam" id="3.40.50.300:FF:000216">
    <property type="entry name" value="Type VII secretion ATPase EccA"/>
    <property type="match status" value="1"/>
</dbReference>
<dbReference type="InterPro" id="IPR050773">
    <property type="entry name" value="CbxX/CfxQ_RuBisCO_ESX"/>
</dbReference>
<dbReference type="InterPro" id="IPR003959">
    <property type="entry name" value="ATPase_AAA_core"/>
</dbReference>
<dbReference type="InterPro" id="IPR000641">
    <property type="entry name" value="CbxX/CfxQ"/>
</dbReference>
<evidence type="ECO:0000313" key="7">
    <source>
        <dbReference type="Proteomes" id="UP000244925"/>
    </source>
</evidence>
<dbReference type="InterPro" id="IPR027417">
    <property type="entry name" value="P-loop_NTPase"/>
</dbReference>
<keyword evidence="3" id="KW-0067">ATP-binding</keyword>
<protein>
    <recommendedName>
        <fullName evidence="5">AAA+ ATPase domain-containing protein</fullName>
    </recommendedName>
</protein>
<evidence type="ECO:0000256" key="4">
    <source>
        <dbReference type="SAM" id="MobiDB-lite"/>
    </source>
</evidence>
<evidence type="ECO:0000256" key="2">
    <source>
        <dbReference type="ARBA" id="ARBA00022741"/>
    </source>
</evidence>
<dbReference type="Gene3D" id="3.40.50.300">
    <property type="entry name" value="P-loop containing nucleotide triphosphate hydrolases"/>
    <property type="match status" value="2"/>
</dbReference>
<comment type="similarity">
    <text evidence="1">Belongs to the CbxX/CfxQ family.</text>
</comment>
<dbReference type="PANTHER" id="PTHR43392">
    <property type="entry name" value="AAA-TYPE ATPASE FAMILY PROTEIN / ANKYRIN REPEAT FAMILY PROTEIN"/>
    <property type="match status" value="1"/>
</dbReference>
<feature type="compositionally biased region" description="Low complexity" evidence="4">
    <location>
        <begin position="100"/>
        <end position="117"/>
    </location>
</feature>
<evidence type="ECO:0000256" key="1">
    <source>
        <dbReference type="ARBA" id="ARBA00010378"/>
    </source>
</evidence>
<dbReference type="GO" id="GO:0005524">
    <property type="term" value="F:ATP binding"/>
    <property type="evidence" value="ECO:0007669"/>
    <property type="project" value="UniProtKB-KW"/>
</dbReference>
<accession>A0A2V1IVD9</accession>
<comment type="caution">
    <text evidence="6">The sequence shown here is derived from an EMBL/GenBank/DDBJ whole genome shotgun (WGS) entry which is preliminary data.</text>
</comment>
<feature type="domain" description="AAA+ ATPase" evidence="5">
    <location>
        <begin position="370"/>
        <end position="508"/>
    </location>
</feature>
<evidence type="ECO:0000313" key="6">
    <source>
        <dbReference type="EMBL" id="PWB06118.1"/>
    </source>
</evidence>
<keyword evidence="7" id="KW-1185">Reference proteome</keyword>
<dbReference type="GeneID" id="93423641"/>
<dbReference type="SUPFAM" id="SSF52540">
    <property type="entry name" value="P-loop containing nucleoside triphosphate hydrolases"/>
    <property type="match status" value="2"/>
</dbReference>
<dbReference type="CDD" id="cd00009">
    <property type="entry name" value="AAA"/>
    <property type="match status" value="2"/>
</dbReference>
<dbReference type="PANTHER" id="PTHR43392:SF2">
    <property type="entry name" value="AAA-TYPE ATPASE FAMILY PROTEIN _ ANKYRIN REPEAT FAMILY PROTEIN"/>
    <property type="match status" value="1"/>
</dbReference>
<dbReference type="SUPFAM" id="SSF50494">
    <property type="entry name" value="Trypsin-like serine proteases"/>
    <property type="match status" value="1"/>
</dbReference>
<dbReference type="Pfam" id="PF00004">
    <property type="entry name" value="AAA"/>
    <property type="match status" value="2"/>
</dbReference>
<dbReference type="Proteomes" id="UP000244925">
    <property type="component" value="Unassembled WGS sequence"/>
</dbReference>
<name>A0A2V1IVD9_9BACT</name>
<dbReference type="EMBL" id="PUBV01000034">
    <property type="protein sequence ID" value="PWB06118.1"/>
    <property type="molecule type" value="Genomic_DNA"/>
</dbReference>
<proteinExistence type="inferred from homology"/>
<dbReference type="SMART" id="SM00382">
    <property type="entry name" value="AAA"/>
    <property type="match status" value="2"/>
</dbReference>
<gene>
    <name evidence="6" type="ORF">C5O25_11300</name>
</gene>
<organism evidence="6 7">
    <name type="scientific">Paramuribaculum intestinale</name>
    <dbReference type="NCBI Taxonomy" id="2094151"/>
    <lineage>
        <taxon>Bacteria</taxon>
        <taxon>Pseudomonadati</taxon>
        <taxon>Bacteroidota</taxon>
        <taxon>Bacteroidia</taxon>
        <taxon>Bacteroidales</taxon>
        <taxon>Muribaculaceae</taxon>
        <taxon>Paramuribaculum</taxon>
    </lineage>
</organism>
<dbReference type="GO" id="GO:0016887">
    <property type="term" value="F:ATP hydrolysis activity"/>
    <property type="evidence" value="ECO:0007669"/>
    <property type="project" value="InterPro"/>
</dbReference>
<feature type="compositionally biased region" description="Basic and acidic residues" evidence="4">
    <location>
        <begin position="79"/>
        <end position="93"/>
    </location>
</feature>
<feature type="domain" description="AAA+ ATPase" evidence="5">
    <location>
        <begin position="644"/>
        <end position="776"/>
    </location>
</feature>
<dbReference type="PRINTS" id="PR00819">
    <property type="entry name" value="CBXCFQXSUPER"/>
</dbReference>
<dbReference type="InterPro" id="IPR009003">
    <property type="entry name" value="Peptidase_S1_PA"/>
</dbReference>